<dbReference type="Proteomes" id="UP000268329">
    <property type="component" value="Chromosome"/>
</dbReference>
<evidence type="ECO:0000313" key="4">
    <source>
        <dbReference type="Proteomes" id="UP000268329"/>
    </source>
</evidence>
<dbReference type="InterPro" id="IPR011032">
    <property type="entry name" value="GroES-like_sf"/>
</dbReference>
<protein>
    <submittedName>
        <fullName evidence="3">NADP-dependent oxidoreductase</fullName>
    </submittedName>
</protein>
<dbReference type="PANTHER" id="PTHR11695:SF294">
    <property type="entry name" value="RETICULON-4-INTERACTING PROTEIN 1, MITOCHONDRIAL"/>
    <property type="match status" value="1"/>
</dbReference>
<dbReference type="AlphaFoldDB" id="A0A3G2J791"/>
<evidence type="ECO:0000313" key="3">
    <source>
        <dbReference type="EMBL" id="AYN38110.1"/>
    </source>
</evidence>
<dbReference type="GO" id="GO:0016491">
    <property type="term" value="F:oxidoreductase activity"/>
    <property type="evidence" value="ECO:0007669"/>
    <property type="project" value="UniProtKB-KW"/>
</dbReference>
<keyword evidence="1" id="KW-0560">Oxidoreductase</keyword>
<dbReference type="Gene3D" id="3.40.50.720">
    <property type="entry name" value="NAD(P)-binding Rossmann-like Domain"/>
    <property type="match status" value="1"/>
</dbReference>
<evidence type="ECO:0000256" key="1">
    <source>
        <dbReference type="ARBA" id="ARBA00023002"/>
    </source>
</evidence>
<dbReference type="PANTHER" id="PTHR11695">
    <property type="entry name" value="ALCOHOL DEHYDROGENASE RELATED"/>
    <property type="match status" value="1"/>
</dbReference>
<dbReference type="SMART" id="SM00829">
    <property type="entry name" value="PKS_ER"/>
    <property type="match status" value="1"/>
</dbReference>
<organism evidence="3 4">
    <name type="scientific">Streptomyces dangxiongensis</name>
    <dbReference type="NCBI Taxonomy" id="1442032"/>
    <lineage>
        <taxon>Bacteria</taxon>
        <taxon>Bacillati</taxon>
        <taxon>Actinomycetota</taxon>
        <taxon>Actinomycetes</taxon>
        <taxon>Kitasatosporales</taxon>
        <taxon>Streptomycetaceae</taxon>
        <taxon>Streptomyces</taxon>
    </lineage>
</organism>
<dbReference type="SUPFAM" id="SSF50129">
    <property type="entry name" value="GroES-like"/>
    <property type="match status" value="1"/>
</dbReference>
<accession>A0A3G2J791</accession>
<dbReference type="EMBL" id="CP033073">
    <property type="protein sequence ID" value="AYN38110.1"/>
    <property type="molecule type" value="Genomic_DNA"/>
</dbReference>
<dbReference type="InterPro" id="IPR036291">
    <property type="entry name" value="NAD(P)-bd_dom_sf"/>
</dbReference>
<dbReference type="SUPFAM" id="SSF51735">
    <property type="entry name" value="NAD(P)-binding Rossmann-fold domains"/>
    <property type="match status" value="1"/>
</dbReference>
<sequence length="334" mass="36163">MKAFRVERYGDKAGVRADDVPRPQVGADDVLVRIHAASVNPLDLKIRDGEFKAILPYRVPFVLGNDLAGTVVEVGTAVTRFSVGDEVYARPDKDRIGTFAELIAVHQDDVAVKPVTLTMEEAASLPLVALTSWQALVERARVRPGQKVLVHAGSGGVGTIAVQLARHLGARVATTTGTANVDLVKSLGADVVVDYKKQAFETVLHDYDIVLDPLGGENVEKSLRVLKPGGKVISIAGPPDAAFARELGANPILRTAMAALSFRTRRRARRRHATYEFLFMRASGHQLRELAALVDAGHIRPVVDRVFPFASIPEALEYVEKGRPKAGKVVVTMM</sequence>
<proteinExistence type="predicted"/>
<name>A0A3G2J791_9ACTN</name>
<dbReference type="Pfam" id="PF13602">
    <property type="entry name" value="ADH_zinc_N_2"/>
    <property type="match status" value="1"/>
</dbReference>
<dbReference type="CDD" id="cd05289">
    <property type="entry name" value="MDR_like_2"/>
    <property type="match status" value="1"/>
</dbReference>
<dbReference type="Pfam" id="PF08240">
    <property type="entry name" value="ADH_N"/>
    <property type="match status" value="1"/>
</dbReference>
<gene>
    <name evidence="3" type="ORF">D9753_03200</name>
</gene>
<dbReference type="RefSeq" id="WP_121785619.1">
    <property type="nucleotide sequence ID" value="NZ_CP033073.1"/>
</dbReference>
<dbReference type="Gene3D" id="3.90.180.10">
    <property type="entry name" value="Medium-chain alcohol dehydrogenases, catalytic domain"/>
    <property type="match status" value="1"/>
</dbReference>
<dbReference type="InterPro" id="IPR020843">
    <property type="entry name" value="ER"/>
</dbReference>
<evidence type="ECO:0000259" key="2">
    <source>
        <dbReference type="SMART" id="SM00829"/>
    </source>
</evidence>
<dbReference type="PROSITE" id="PS01162">
    <property type="entry name" value="QOR_ZETA_CRYSTAL"/>
    <property type="match status" value="1"/>
</dbReference>
<dbReference type="InterPro" id="IPR013154">
    <property type="entry name" value="ADH-like_N"/>
</dbReference>
<dbReference type="OrthoDB" id="3727682at2"/>
<dbReference type="InterPro" id="IPR050700">
    <property type="entry name" value="YIM1/Zinc_Alcohol_DH_Fams"/>
</dbReference>
<reference evidence="3 4" key="1">
    <citation type="submission" date="2018-10" db="EMBL/GenBank/DDBJ databases">
        <title>The genome of Streptomyces dangxiongensis Z022.</title>
        <authorList>
            <person name="Zhang B."/>
        </authorList>
    </citation>
    <scope>NUCLEOTIDE SEQUENCE [LARGE SCALE GENOMIC DNA]</scope>
    <source>
        <strain evidence="3 4">Z022</strain>
    </source>
</reference>
<dbReference type="GO" id="GO:0008270">
    <property type="term" value="F:zinc ion binding"/>
    <property type="evidence" value="ECO:0007669"/>
    <property type="project" value="InterPro"/>
</dbReference>
<feature type="domain" description="Enoyl reductase (ER)" evidence="2">
    <location>
        <begin position="10"/>
        <end position="331"/>
    </location>
</feature>
<dbReference type="KEGG" id="sdd:D9753_03200"/>
<keyword evidence="4" id="KW-1185">Reference proteome</keyword>
<dbReference type="InterPro" id="IPR002364">
    <property type="entry name" value="Quin_OxRdtase/zeta-crystal_CS"/>
</dbReference>